<protein>
    <submittedName>
        <fullName evidence="6">CoA ester lyase</fullName>
    </submittedName>
</protein>
<keyword evidence="3" id="KW-0479">Metal-binding</keyword>
<evidence type="ECO:0000256" key="2">
    <source>
        <dbReference type="ARBA" id="ARBA00005568"/>
    </source>
</evidence>
<dbReference type="PANTHER" id="PTHR32308">
    <property type="entry name" value="LYASE BETA SUBUNIT, PUTATIVE (AFU_ORTHOLOGUE AFUA_4G13030)-RELATED"/>
    <property type="match status" value="1"/>
</dbReference>
<accession>A0A9Q3RYY5</accession>
<dbReference type="GO" id="GO:0016829">
    <property type="term" value="F:lyase activity"/>
    <property type="evidence" value="ECO:0007669"/>
    <property type="project" value="UniProtKB-KW"/>
</dbReference>
<name>A0A9Q3RYY5_9SPHN</name>
<dbReference type="PANTHER" id="PTHR32308:SF10">
    <property type="entry name" value="CITRATE LYASE SUBUNIT BETA"/>
    <property type="match status" value="1"/>
</dbReference>
<gene>
    <name evidence="6" type="ORF">KUV31_01295</name>
</gene>
<dbReference type="InterPro" id="IPR011206">
    <property type="entry name" value="Citrate_lyase_beta/mcl1/mcl2"/>
</dbReference>
<keyword evidence="6" id="KW-0456">Lyase</keyword>
<proteinExistence type="inferred from homology"/>
<comment type="caution">
    <text evidence="6">The sequence shown here is derived from an EMBL/GenBank/DDBJ whole genome shotgun (WGS) entry which is preliminary data.</text>
</comment>
<dbReference type="GO" id="GO:0000287">
    <property type="term" value="F:magnesium ion binding"/>
    <property type="evidence" value="ECO:0007669"/>
    <property type="project" value="TreeGrafter"/>
</dbReference>
<organism evidence="6 7">
    <name type="scientific">Qipengyuania aquimaris</name>
    <dbReference type="NCBI Taxonomy" id="255984"/>
    <lineage>
        <taxon>Bacteria</taxon>
        <taxon>Pseudomonadati</taxon>
        <taxon>Pseudomonadota</taxon>
        <taxon>Alphaproteobacteria</taxon>
        <taxon>Sphingomonadales</taxon>
        <taxon>Erythrobacteraceae</taxon>
        <taxon>Qipengyuania</taxon>
    </lineage>
</organism>
<dbReference type="Pfam" id="PF03328">
    <property type="entry name" value="HpcH_HpaI"/>
    <property type="match status" value="1"/>
</dbReference>
<dbReference type="Gene3D" id="3.20.20.60">
    <property type="entry name" value="Phosphoenolpyruvate-binding domains"/>
    <property type="match status" value="1"/>
</dbReference>
<evidence type="ECO:0000256" key="1">
    <source>
        <dbReference type="ARBA" id="ARBA00001946"/>
    </source>
</evidence>
<evidence type="ECO:0000313" key="7">
    <source>
        <dbReference type="Proteomes" id="UP000824927"/>
    </source>
</evidence>
<reference evidence="6" key="1">
    <citation type="submission" date="2021-06" db="EMBL/GenBank/DDBJ databases">
        <title>50 bacteria genomes isolated from Dapeng, Shenzhen, China.</title>
        <authorList>
            <person name="Zheng W."/>
            <person name="Yu S."/>
            <person name="Huang Y."/>
        </authorList>
    </citation>
    <scope>NUCLEOTIDE SEQUENCE</scope>
    <source>
        <strain evidence="6">DP4N28-2</strain>
    </source>
</reference>
<keyword evidence="4" id="KW-0460">Magnesium</keyword>
<comment type="cofactor">
    <cofactor evidence="1">
        <name>Mg(2+)</name>
        <dbReference type="ChEBI" id="CHEBI:18420"/>
    </cofactor>
</comment>
<evidence type="ECO:0000259" key="5">
    <source>
        <dbReference type="Pfam" id="PF03328"/>
    </source>
</evidence>
<evidence type="ECO:0000256" key="3">
    <source>
        <dbReference type="ARBA" id="ARBA00022723"/>
    </source>
</evidence>
<feature type="domain" description="HpcH/HpaI aldolase/citrate lyase" evidence="5">
    <location>
        <begin position="5"/>
        <end position="233"/>
    </location>
</feature>
<dbReference type="InterPro" id="IPR015813">
    <property type="entry name" value="Pyrv/PenolPyrv_kinase-like_dom"/>
</dbReference>
<dbReference type="SUPFAM" id="SSF51621">
    <property type="entry name" value="Phosphoenolpyruvate/pyruvate domain"/>
    <property type="match status" value="1"/>
</dbReference>
<dbReference type="GO" id="GO:0006107">
    <property type="term" value="P:oxaloacetate metabolic process"/>
    <property type="evidence" value="ECO:0007669"/>
    <property type="project" value="TreeGrafter"/>
</dbReference>
<dbReference type="AlphaFoldDB" id="A0A9Q3RYY5"/>
<sequence length="291" mass="31253">MGSWLLVPADKEKAMAQAASAGADVIVLDLARASSEDRKQHTRLAARDFLMSHREQVVAARKFSRWVRIGPIVGMEWRQDLDAAIEGGPEGFVLAECVGPEQVKELAAALYELEGRLGIPNGSTKIIPEVGGSPTSALQLRSFAEELHPRVSGLAWDPALLARSMGARRMRGPGGLWTDALAHVRALVLLTAHARNLEVIEAPFRNLREPEGTTRAAAAAAADGFTGMLAIDPSQVEDINKAFEPSQEQIAEARELVGVFALNPNAHSIAFRGRYVGQAELSKARALLGEG</sequence>
<dbReference type="RefSeq" id="WP_222404216.1">
    <property type="nucleotide sequence ID" value="NZ_JAHVKP010000001.1"/>
</dbReference>
<dbReference type="InterPro" id="IPR005000">
    <property type="entry name" value="Aldolase/citrate-lyase_domain"/>
</dbReference>
<evidence type="ECO:0000313" key="6">
    <source>
        <dbReference type="EMBL" id="MBY6216972.1"/>
    </source>
</evidence>
<dbReference type="Proteomes" id="UP000824927">
    <property type="component" value="Unassembled WGS sequence"/>
</dbReference>
<dbReference type="PIRSF" id="PIRSF015582">
    <property type="entry name" value="Cit_lyase_B"/>
    <property type="match status" value="1"/>
</dbReference>
<dbReference type="EMBL" id="JAHVKP010000001">
    <property type="protein sequence ID" value="MBY6216972.1"/>
    <property type="molecule type" value="Genomic_DNA"/>
</dbReference>
<dbReference type="InterPro" id="IPR040442">
    <property type="entry name" value="Pyrv_kinase-like_dom_sf"/>
</dbReference>
<comment type="similarity">
    <text evidence="2">Belongs to the HpcH/HpaI aldolase family.</text>
</comment>
<evidence type="ECO:0000256" key="4">
    <source>
        <dbReference type="ARBA" id="ARBA00022842"/>
    </source>
</evidence>